<dbReference type="SUPFAM" id="SSF56112">
    <property type="entry name" value="Protein kinase-like (PK-like)"/>
    <property type="match status" value="1"/>
</dbReference>
<dbReference type="SMART" id="SM00220">
    <property type="entry name" value="S_TKc"/>
    <property type="match status" value="1"/>
</dbReference>
<organism evidence="10">
    <name type="scientific">Hexamita inflata</name>
    <dbReference type="NCBI Taxonomy" id="28002"/>
    <lineage>
        <taxon>Eukaryota</taxon>
        <taxon>Metamonada</taxon>
        <taxon>Diplomonadida</taxon>
        <taxon>Hexamitidae</taxon>
        <taxon>Hexamitinae</taxon>
        <taxon>Hexamita</taxon>
    </lineage>
</organism>
<dbReference type="InterPro" id="IPR011009">
    <property type="entry name" value="Kinase-like_dom_sf"/>
</dbReference>
<dbReference type="CDD" id="cd07852">
    <property type="entry name" value="STKc_MAPK15-like"/>
    <property type="match status" value="1"/>
</dbReference>
<dbReference type="InterPro" id="IPR017441">
    <property type="entry name" value="Protein_kinase_ATP_BS"/>
</dbReference>
<comment type="cofactor">
    <cofactor evidence="8">
        <name>Mg(2+)</name>
        <dbReference type="ChEBI" id="CHEBI:18420"/>
    </cofactor>
</comment>
<evidence type="ECO:0000256" key="3">
    <source>
        <dbReference type="ARBA" id="ARBA00022741"/>
    </source>
</evidence>
<evidence type="ECO:0000313" key="12">
    <source>
        <dbReference type="EMBL" id="CAL6016111.1"/>
    </source>
</evidence>
<feature type="domain" description="Protein kinase" evidence="9">
    <location>
        <begin position="16"/>
        <end position="304"/>
    </location>
</feature>
<evidence type="ECO:0000256" key="1">
    <source>
        <dbReference type="ARBA" id="ARBA00022527"/>
    </source>
</evidence>
<proteinExistence type="inferred from homology"/>
<keyword evidence="5 6" id="KW-0067">ATP-binding</keyword>
<dbReference type="GO" id="GO:0004707">
    <property type="term" value="F:MAP kinase activity"/>
    <property type="evidence" value="ECO:0007669"/>
    <property type="project" value="UniProtKB-EC"/>
</dbReference>
<dbReference type="EMBL" id="CAXDID020000041">
    <property type="protein sequence ID" value="CAL6000287.1"/>
    <property type="molecule type" value="Genomic_DNA"/>
</dbReference>
<dbReference type="FunFam" id="3.30.200.20:FF:001058">
    <property type="entry name" value="Mitogen-activated protein kinase"/>
    <property type="match status" value="1"/>
</dbReference>
<keyword evidence="4 8" id="KW-0418">Kinase</keyword>
<reference evidence="11 13" key="2">
    <citation type="submission" date="2024-07" db="EMBL/GenBank/DDBJ databases">
        <authorList>
            <person name="Akdeniz Z."/>
        </authorList>
    </citation>
    <scope>NUCLEOTIDE SEQUENCE [LARGE SCALE GENOMIC DNA]</scope>
</reference>
<dbReference type="Gene3D" id="3.30.200.20">
    <property type="entry name" value="Phosphorylase Kinase, domain 1"/>
    <property type="match status" value="1"/>
</dbReference>
<evidence type="ECO:0000256" key="6">
    <source>
        <dbReference type="PROSITE-ProRule" id="PRU10141"/>
    </source>
</evidence>
<dbReference type="InterPro" id="IPR003527">
    <property type="entry name" value="MAP_kinase_CS"/>
</dbReference>
<dbReference type="PROSITE" id="PS00108">
    <property type="entry name" value="PROTEIN_KINASE_ST"/>
    <property type="match status" value="1"/>
</dbReference>
<gene>
    <name evidence="11" type="ORF">HINF_LOCUS16622</name>
    <name evidence="12" type="ORF">HINF_LOCUS25352</name>
    <name evidence="10" type="ORF">HINF_LOCUS28816</name>
</gene>
<dbReference type="GO" id="GO:0005524">
    <property type="term" value="F:ATP binding"/>
    <property type="evidence" value="ECO:0007669"/>
    <property type="project" value="UniProtKB-UniRule"/>
</dbReference>
<comment type="activity regulation">
    <text evidence="8">Activated by threonine and tyrosine phosphorylation.</text>
</comment>
<dbReference type="FunFam" id="1.10.510.10:FF:000238">
    <property type="entry name" value="Mitogen-activated protein kinase"/>
    <property type="match status" value="1"/>
</dbReference>
<evidence type="ECO:0000256" key="7">
    <source>
        <dbReference type="RuleBase" id="RU000304"/>
    </source>
</evidence>
<evidence type="ECO:0000313" key="13">
    <source>
        <dbReference type="Proteomes" id="UP001642409"/>
    </source>
</evidence>
<keyword evidence="2 8" id="KW-0808">Transferase</keyword>
<evidence type="ECO:0000256" key="4">
    <source>
        <dbReference type="ARBA" id="ARBA00022777"/>
    </source>
</evidence>
<keyword evidence="3 6" id="KW-0547">Nucleotide-binding</keyword>
<evidence type="ECO:0000256" key="5">
    <source>
        <dbReference type="ARBA" id="ARBA00022840"/>
    </source>
</evidence>
<keyword evidence="13" id="KW-1185">Reference proteome</keyword>
<evidence type="ECO:0000313" key="11">
    <source>
        <dbReference type="EMBL" id="CAL6000287.1"/>
    </source>
</evidence>
<dbReference type="Pfam" id="PF00069">
    <property type="entry name" value="Pkinase"/>
    <property type="match status" value="1"/>
</dbReference>
<dbReference type="PROSITE" id="PS00107">
    <property type="entry name" value="PROTEIN_KINASE_ATP"/>
    <property type="match status" value="1"/>
</dbReference>
<accession>A0AA86U6J4</accession>
<dbReference type="EMBL" id="CATOUU010000687">
    <property type="protein sequence ID" value="CAI9941171.1"/>
    <property type="molecule type" value="Genomic_DNA"/>
</dbReference>
<comment type="caution">
    <text evidence="10">The sequence shown here is derived from an EMBL/GenBank/DDBJ whole genome shotgun (WGS) entry which is preliminary data.</text>
</comment>
<dbReference type="EC" id="2.7.11.24" evidence="8"/>
<dbReference type="InterPro" id="IPR000719">
    <property type="entry name" value="Prot_kinase_dom"/>
</dbReference>
<sequence length="360" mass="40991">MSADDSEVEKHVLKKYELVHKVGKGAYGIVWKAQNKKSGEFVALKKIFQAFQNETDSQRTYREVMFLTQFDHANIVRLQNVIRAENDIDIYLIFDFMESDLHKVIQAGILQEPHKQYILYQLLKSIKYLHSGGLLHRDLKPSNCLLNSACDLKLCDFGLARTLESSSQEAANPVYTDYVATRWYRPPELLLGSPKYDKPVDMWAIGCILGEMLGQKPMFPGSSATSQIELVLQVTGRPSAEDLQSLKSPYAAAMLEQLPQSKKKNLKELYPKASDEALDLMSKLLVFNPNKRLTVEQCIEHPFFTNFRVVESETVADAPFQTAIDDNKRLSVAEYRENLYSEIAMRKKQAKDARRGGDVE</sequence>
<dbReference type="PROSITE" id="PS01351">
    <property type="entry name" value="MAPK"/>
    <property type="match status" value="1"/>
</dbReference>
<comment type="similarity">
    <text evidence="8">Belongs to the protein kinase superfamily. Ser/Thr protein kinase family. MAP kinase subfamily.</text>
</comment>
<evidence type="ECO:0000256" key="2">
    <source>
        <dbReference type="ARBA" id="ARBA00022679"/>
    </source>
</evidence>
<feature type="binding site" evidence="6">
    <location>
        <position position="45"/>
    </location>
    <ligand>
        <name>ATP</name>
        <dbReference type="ChEBI" id="CHEBI:30616"/>
    </ligand>
</feature>
<evidence type="ECO:0000256" key="8">
    <source>
        <dbReference type="RuleBase" id="RU361165"/>
    </source>
</evidence>
<dbReference type="AlphaFoldDB" id="A0AA86U6J4"/>
<reference evidence="10" key="1">
    <citation type="submission" date="2023-06" db="EMBL/GenBank/DDBJ databases">
        <authorList>
            <person name="Kurt Z."/>
        </authorList>
    </citation>
    <scope>NUCLEOTIDE SEQUENCE</scope>
</reference>
<dbReference type="InterPro" id="IPR050117">
    <property type="entry name" value="MAPK"/>
</dbReference>
<comment type="catalytic activity">
    <reaction evidence="8">
        <text>L-threonyl-[protein] + ATP = O-phospho-L-threonyl-[protein] + ADP + H(+)</text>
        <dbReference type="Rhea" id="RHEA:46608"/>
        <dbReference type="Rhea" id="RHEA-COMP:11060"/>
        <dbReference type="Rhea" id="RHEA-COMP:11605"/>
        <dbReference type="ChEBI" id="CHEBI:15378"/>
        <dbReference type="ChEBI" id="CHEBI:30013"/>
        <dbReference type="ChEBI" id="CHEBI:30616"/>
        <dbReference type="ChEBI" id="CHEBI:61977"/>
        <dbReference type="ChEBI" id="CHEBI:456216"/>
        <dbReference type="EC" id="2.7.11.24"/>
    </reaction>
</comment>
<name>A0AA86U6J4_9EUKA</name>
<keyword evidence="8" id="KW-0460">Magnesium</keyword>
<dbReference type="EMBL" id="CAXDID020000075">
    <property type="protein sequence ID" value="CAL6016111.1"/>
    <property type="molecule type" value="Genomic_DNA"/>
</dbReference>
<dbReference type="PROSITE" id="PS50011">
    <property type="entry name" value="PROTEIN_KINASE_DOM"/>
    <property type="match status" value="1"/>
</dbReference>
<dbReference type="PANTHER" id="PTHR24055">
    <property type="entry name" value="MITOGEN-ACTIVATED PROTEIN KINASE"/>
    <property type="match status" value="1"/>
</dbReference>
<evidence type="ECO:0000259" key="9">
    <source>
        <dbReference type="PROSITE" id="PS50011"/>
    </source>
</evidence>
<protein>
    <recommendedName>
        <fullName evidence="8">Mitogen-activated protein kinase</fullName>
        <ecNumber evidence="8">2.7.11.24</ecNumber>
    </recommendedName>
</protein>
<dbReference type="Gene3D" id="1.10.510.10">
    <property type="entry name" value="Transferase(Phosphotransferase) domain 1"/>
    <property type="match status" value="1"/>
</dbReference>
<dbReference type="Proteomes" id="UP001642409">
    <property type="component" value="Unassembled WGS sequence"/>
</dbReference>
<dbReference type="InterPro" id="IPR008271">
    <property type="entry name" value="Ser/Thr_kinase_AS"/>
</dbReference>
<keyword evidence="1 7" id="KW-0723">Serine/threonine-protein kinase</keyword>
<evidence type="ECO:0000313" key="10">
    <source>
        <dbReference type="EMBL" id="CAI9941171.1"/>
    </source>
</evidence>